<keyword evidence="2" id="KW-1185">Reference proteome</keyword>
<accession>A0A8J7MQZ5</accession>
<dbReference type="Proteomes" id="UP000619033">
    <property type="component" value="Unassembled WGS sequence"/>
</dbReference>
<sequence length="133" mass="14657">MRPLVYILSFLAVMALGFWAYRENYETQSTLKEMAAVQDQIANLRESLTIQRAEWAYQNRPDRLRALVVANFDKLELLPMEPAQFGTPTEIAYPPPPAVLQAAPEAVSPDELGIDAPVAISGELASNAKGQTP</sequence>
<organism evidence="1 2">
    <name type="scientific">Fuscibacter oryzae</name>
    <dbReference type="NCBI Taxonomy" id="2803939"/>
    <lineage>
        <taxon>Bacteria</taxon>
        <taxon>Pseudomonadati</taxon>
        <taxon>Pseudomonadota</taxon>
        <taxon>Alphaproteobacteria</taxon>
        <taxon>Rhodobacterales</taxon>
        <taxon>Paracoccaceae</taxon>
        <taxon>Fuscibacter</taxon>
    </lineage>
</organism>
<comment type="caution">
    <text evidence="1">The sequence shown here is derived from an EMBL/GenBank/DDBJ whole genome shotgun (WGS) entry which is preliminary data.</text>
</comment>
<evidence type="ECO:0000313" key="1">
    <source>
        <dbReference type="EMBL" id="MBL4928578.1"/>
    </source>
</evidence>
<reference evidence="1" key="1">
    <citation type="submission" date="2021-01" db="EMBL/GenBank/DDBJ databases">
        <title>Genome seq and assembly of Tabrizicola sp. KVB23.</title>
        <authorList>
            <person name="Chhetri G."/>
        </authorList>
    </citation>
    <scope>NUCLEOTIDE SEQUENCE</scope>
    <source>
        <strain evidence="1">KVB23</strain>
    </source>
</reference>
<protein>
    <submittedName>
        <fullName evidence="1">Cell division protein FtsL</fullName>
    </submittedName>
</protein>
<proteinExistence type="predicted"/>
<dbReference type="EMBL" id="JAESVP010000005">
    <property type="protein sequence ID" value="MBL4928578.1"/>
    <property type="molecule type" value="Genomic_DNA"/>
</dbReference>
<keyword evidence="1" id="KW-0132">Cell division</keyword>
<dbReference type="GO" id="GO:0051301">
    <property type="term" value="P:cell division"/>
    <property type="evidence" value="ECO:0007669"/>
    <property type="project" value="UniProtKB-KW"/>
</dbReference>
<keyword evidence="1" id="KW-0131">Cell cycle</keyword>
<dbReference type="AlphaFoldDB" id="A0A8J7MQZ5"/>
<name>A0A8J7MQZ5_9RHOB</name>
<gene>
    <name evidence="1" type="ORF">JI744_10720</name>
</gene>
<evidence type="ECO:0000313" key="2">
    <source>
        <dbReference type="Proteomes" id="UP000619033"/>
    </source>
</evidence>
<dbReference type="RefSeq" id="WP_202660599.1">
    <property type="nucleotide sequence ID" value="NZ_JAESVP010000005.1"/>
</dbReference>